<evidence type="ECO:0000313" key="1">
    <source>
        <dbReference type="EMBL" id="BAM19694.1"/>
    </source>
</evidence>
<dbReference type="EMBL" id="AK403403">
    <property type="protein sequence ID" value="BAM19694.1"/>
    <property type="molecule type" value="mRNA"/>
</dbReference>
<reference evidence="1" key="1">
    <citation type="journal article" date="2012" name="BMC Biol.">
        <title>Comprehensive microarray-based analysis for stage-specific larval camouflage pattern-associated genes in the swallowtail butterfly, Papilio xuthus.</title>
        <authorList>
            <person name="Futahashi R."/>
            <person name="Shirataki H."/>
            <person name="Narita T."/>
            <person name="Mita K."/>
            <person name="Fujiwara H."/>
        </authorList>
    </citation>
    <scope>NUCLEOTIDE SEQUENCE</scope>
    <source>
        <tissue evidence="1">Epidermis</tissue>
    </source>
</reference>
<dbReference type="AlphaFoldDB" id="I4DP54"/>
<accession>I4DP54</accession>
<organism evidence="1">
    <name type="scientific">Papilio xuthus</name>
    <name type="common">Asian swallowtail butterfly</name>
    <dbReference type="NCBI Taxonomy" id="66420"/>
    <lineage>
        <taxon>Eukaryota</taxon>
        <taxon>Metazoa</taxon>
        <taxon>Ecdysozoa</taxon>
        <taxon>Arthropoda</taxon>
        <taxon>Hexapoda</taxon>
        <taxon>Insecta</taxon>
        <taxon>Pterygota</taxon>
        <taxon>Neoptera</taxon>
        <taxon>Endopterygota</taxon>
        <taxon>Lepidoptera</taxon>
        <taxon>Glossata</taxon>
        <taxon>Ditrysia</taxon>
        <taxon>Papilionoidea</taxon>
        <taxon>Papilionidae</taxon>
        <taxon>Papilioninae</taxon>
        <taxon>Papilio</taxon>
    </lineage>
</organism>
<sequence>MYLSRFKAVKCILYYRSRPSSNTQLCGCQMEYTAKDIDKIIRKPYYFNEIKHKKYCPDYIFSQIKNINKP</sequence>
<protein>
    <submittedName>
        <fullName evidence="1">Uncharacterized protein</fullName>
    </submittedName>
</protein>
<proteinExistence type="evidence at transcript level"/>
<name>I4DP54_PAPXU</name>